<dbReference type="AlphaFoldDB" id="A0A2U1ANW9"/>
<name>A0A2U1ANW9_9BACT</name>
<reference evidence="2 3" key="1">
    <citation type="submission" date="2018-04" db="EMBL/GenBank/DDBJ databases">
        <title>Genomic Encyclopedia of Type Strains, Phase IV (KMG-IV): sequencing the most valuable type-strain genomes for metagenomic binning, comparative biology and taxonomic classification.</title>
        <authorList>
            <person name="Goeker M."/>
        </authorList>
    </citation>
    <scope>NUCLEOTIDE SEQUENCE [LARGE SCALE GENOMIC DNA]</scope>
    <source>
        <strain evidence="2 3">DSM 14823</strain>
    </source>
</reference>
<evidence type="ECO:0000256" key="1">
    <source>
        <dbReference type="SAM" id="Phobius"/>
    </source>
</evidence>
<feature type="transmembrane region" description="Helical" evidence="1">
    <location>
        <begin position="12"/>
        <end position="30"/>
    </location>
</feature>
<proteinExistence type="predicted"/>
<dbReference type="PANTHER" id="PTHR30093">
    <property type="entry name" value="GENERAL SECRETION PATHWAY PROTEIN G"/>
    <property type="match status" value="1"/>
</dbReference>
<sequence length="253" mass="28206">MRSKFQFTLIELLTVIAIIAVLAGILLPALNRARGRAHSTACLNNQKQIGTGFLFYANDFNDSVMLALNVGNAGNWHSYHALLSDSPSWQATADWAANLPAPMFFKLGYYNWKLNNCPATAQRLPDATNYHPYVYAVPFPSGDPSFGLRPEYQTWSGGGNPAAYILLKRMRRGDKSWGLADSVKTDDQPDLQIWYVTTGQNAGYALRHSDRANMWFFDGHAAATDRFRLREIFTFHSGGSTVPVVIGNSKFNF</sequence>
<evidence type="ECO:0000313" key="3">
    <source>
        <dbReference type="Proteomes" id="UP000245959"/>
    </source>
</evidence>
<gene>
    <name evidence="2" type="ORF">C8D82_12829</name>
</gene>
<dbReference type="PANTHER" id="PTHR30093:SF2">
    <property type="entry name" value="TYPE II SECRETION SYSTEM PROTEIN H"/>
    <property type="match status" value="1"/>
</dbReference>
<keyword evidence="1" id="KW-1133">Transmembrane helix</keyword>
<dbReference type="Proteomes" id="UP000245959">
    <property type="component" value="Unassembled WGS sequence"/>
</dbReference>
<dbReference type="EMBL" id="QEKH01000028">
    <property type="protein sequence ID" value="PVY38129.1"/>
    <property type="molecule type" value="Genomic_DNA"/>
</dbReference>
<accession>A0A2U1ANW9</accession>
<dbReference type="NCBIfam" id="TIGR02532">
    <property type="entry name" value="IV_pilin_GFxxxE"/>
    <property type="match status" value="1"/>
</dbReference>
<protein>
    <submittedName>
        <fullName evidence="2">Prepilin-type N-terminal cleavage/methylation domain-containing protein/prepilin-type processing-associated H-X9-DG protein</fullName>
    </submittedName>
</protein>
<organism evidence="2 3">
    <name type="scientific">Victivallis vadensis</name>
    <dbReference type="NCBI Taxonomy" id="172901"/>
    <lineage>
        <taxon>Bacteria</taxon>
        <taxon>Pseudomonadati</taxon>
        <taxon>Lentisphaerota</taxon>
        <taxon>Lentisphaeria</taxon>
        <taxon>Victivallales</taxon>
        <taxon>Victivallaceae</taxon>
        <taxon>Victivallis</taxon>
    </lineage>
</organism>
<dbReference type="InterPro" id="IPR012902">
    <property type="entry name" value="N_methyl_site"/>
</dbReference>
<dbReference type="InterPro" id="IPR045584">
    <property type="entry name" value="Pilin-like"/>
</dbReference>
<keyword evidence="1" id="KW-0472">Membrane</keyword>
<evidence type="ECO:0000313" key="2">
    <source>
        <dbReference type="EMBL" id="PVY38129.1"/>
    </source>
</evidence>
<comment type="caution">
    <text evidence="2">The sequence shown here is derived from an EMBL/GenBank/DDBJ whole genome shotgun (WGS) entry which is preliminary data.</text>
</comment>
<keyword evidence="3" id="KW-1185">Reference proteome</keyword>
<dbReference type="Gene3D" id="3.30.700.10">
    <property type="entry name" value="Glycoprotein, Type 4 Pilin"/>
    <property type="match status" value="1"/>
</dbReference>
<keyword evidence="1" id="KW-0812">Transmembrane</keyword>
<dbReference type="SUPFAM" id="SSF54523">
    <property type="entry name" value="Pili subunits"/>
    <property type="match status" value="1"/>
</dbReference>
<dbReference type="RefSeq" id="WP_116885185.1">
    <property type="nucleotide sequence ID" value="NZ_DBFNGS010000951.1"/>
</dbReference>